<reference evidence="7" key="1">
    <citation type="submission" date="2012-05" db="EMBL/GenBank/DDBJ databases">
        <authorList>
            <person name="McIlroy S."/>
        </authorList>
    </citation>
    <scope>NUCLEOTIDE SEQUENCE</scope>
    <source>
        <strain evidence="7">T1-X7</strain>
    </source>
</reference>
<dbReference type="RefSeq" id="WP_235432427.1">
    <property type="nucleotide sequence ID" value="NZ_HF570958.1"/>
</dbReference>
<organism evidence="7 8">
    <name type="scientific">Nostocoides japonicum T1-X7</name>
    <dbReference type="NCBI Taxonomy" id="1194083"/>
    <lineage>
        <taxon>Bacteria</taxon>
        <taxon>Bacillati</taxon>
        <taxon>Actinomycetota</taxon>
        <taxon>Actinomycetes</taxon>
        <taxon>Micrococcales</taxon>
        <taxon>Intrasporangiaceae</taxon>
        <taxon>Nostocoides</taxon>
    </lineage>
</organism>
<feature type="domain" description="HTH cro/C1-type" evidence="5">
    <location>
        <begin position="16"/>
        <end position="42"/>
    </location>
</feature>
<dbReference type="PANTHER" id="PTHR30146">
    <property type="entry name" value="LACI-RELATED TRANSCRIPTIONAL REPRESSOR"/>
    <property type="match status" value="1"/>
</dbReference>
<sequence>MSTRTVPPKGPRAAPTLEEVAARAGVSRATASRVLRGETNVSERARDAVRAAASEIGYSPNHAARSLVTGRSDSIAFLVDETEERMFSDPFFLGMLRSAHEVLAAAGMQLVFTVASREEDHRRFVSYAAGGHVDGVLLMSLHGRDELPQRLEEAGVPTVLSGRPLLGSADLYYVDADNVGGARMATERLLAGGRRQVATVSGPLDMCAGQDRLDGYRAAIEAGGAAYDESLVSVGEFTLAGGYAAMTRLLERRPDVDAVFAASDLAALGAIRAIQQSGRSVPEDVAVIGFDDIPDAAHVDPPLTTVRQPVHELGATMTELLLRRIRGEEPTPATVLPVELVVRASA</sequence>
<dbReference type="GO" id="GO:0003700">
    <property type="term" value="F:DNA-binding transcription factor activity"/>
    <property type="evidence" value="ECO:0007669"/>
    <property type="project" value="TreeGrafter"/>
</dbReference>
<evidence type="ECO:0000256" key="2">
    <source>
        <dbReference type="ARBA" id="ARBA00023125"/>
    </source>
</evidence>
<dbReference type="STRING" id="1194083.BN12_1610002"/>
<gene>
    <name evidence="7" type="primary">celR</name>
    <name evidence="6" type="ORF">BN12_1610002</name>
    <name evidence="7" type="ORF">BN12_4210002</name>
</gene>
<comment type="caution">
    <text evidence="7">The sequence shown here is derived from an EMBL/GenBank/DDBJ whole genome shotgun (WGS) entry which is preliminary data.</text>
</comment>
<evidence type="ECO:0000313" key="7">
    <source>
        <dbReference type="EMBL" id="CCH79394.1"/>
    </source>
</evidence>
<dbReference type="EMBL" id="CAJB01000359">
    <property type="protein sequence ID" value="CCH79394.1"/>
    <property type="molecule type" value="Genomic_DNA"/>
</dbReference>
<dbReference type="CDD" id="cd01392">
    <property type="entry name" value="HTH_LacI"/>
    <property type="match status" value="1"/>
</dbReference>
<dbReference type="InterPro" id="IPR046335">
    <property type="entry name" value="LacI/GalR-like_sensor"/>
</dbReference>
<dbReference type="InterPro" id="IPR010982">
    <property type="entry name" value="Lambda_DNA-bd_dom_sf"/>
</dbReference>
<reference evidence="7 8" key="2">
    <citation type="journal article" date="2013" name="ISME J.">
        <title>A metabolic model for members of the genus Tetrasphaera involved in enhanced biological phosphorus removal.</title>
        <authorList>
            <person name="Kristiansen R."/>
            <person name="Nguyen H.T.T."/>
            <person name="Saunders A.M."/>
            <person name="Nielsen J.L."/>
            <person name="Wimmer R."/>
            <person name="Le V.Q."/>
            <person name="McIlroy S.J."/>
            <person name="Petrovski S."/>
            <person name="Seviour R.J."/>
            <person name="Calteau A."/>
            <person name="Nielsen K.L."/>
            <person name="Nielsen P.H."/>
        </authorList>
    </citation>
    <scope>NUCLEOTIDE SEQUENCE [LARGE SCALE GENOMIC DNA]</scope>
    <source>
        <strain evidence="7 8">T1-X7</strain>
    </source>
</reference>
<dbReference type="CDD" id="cd06267">
    <property type="entry name" value="PBP1_LacI_sugar_binding-like"/>
    <property type="match status" value="1"/>
</dbReference>
<dbReference type="InterPro" id="IPR001387">
    <property type="entry name" value="Cro/C1-type_HTH"/>
</dbReference>
<protein>
    <submittedName>
        <fullName evidence="7">HTH-type transcriptional regulator celR</fullName>
    </submittedName>
</protein>
<dbReference type="PANTHER" id="PTHR30146:SF109">
    <property type="entry name" value="HTH-TYPE TRANSCRIPTIONAL REGULATOR GALS"/>
    <property type="match status" value="1"/>
</dbReference>
<dbReference type="Proteomes" id="UP000035721">
    <property type="component" value="Unassembled WGS sequence"/>
</dbReference>
<evidence type="ECO:0000256" key="3">
    <source>
        <dbReference type="ARBA" id="ARBA00023163"/>
    </source>
</evidence>
<dbReference type="InterPro" id="IPR000843">
    <property type="entry name" value="HTH_LacI"/>
</dbReference>
<dbReference type="EMBL" id="CAJB01000070">
    <property type="protein sequence ID" value="CCH77064.1"/>
    <property type="molecule type" value="Genomic_DNA"/>
</dbReference>
<dbReference type="PROSITE" id="PS50932">
    <property type="entry name" value="HTH_LACI_2"/>
    <property type="match status" value="1"/>
</dbReference>
<dbReference type="SMART" id="SM00354">
    <property type="entry name" value="HTH_LACI"/>
    <property type="match status" value="1"/>
</dbReference>
<dbReference type="GO" id="GO:0000976">
    <property type="term" value="F:transcription cis-regulatory region binding"/>
    <property type="evidence" value="ECO:0007669"/>
    <property type="project" value="TreeGrafter"/>
</dbReference>
<dbReference type="Gene3D" id="1.10.260.40">
    <property type="entry name" value="lambda repressor-like DNA-binding domains"/>
    <property type="match status" value="1"/>
</dbReference>
<dbReference type="SUPFAM" id="SSF47413">
    <property type="entry name" value="lambda repressor-like DNA-binding domains"/>
    <property type="match status" value="1"/>
</dbReference>
<evidence type="ECO:0000313" key="8">
    <source>
        <dbReference type="Proteomes" id="UP000035721"/>
    </source>
</evidence>
<dbReference type="PROSITE" id="PS50943">
    <property type="entry name" value="HTH_CROC1"/>
    <property type="match status" value="1"/>
</dbReference>
<dbReference type="Gene3D" id="3.40.50.2300">
    <property type="match status" value="2"/>
</dbReference>
<dbReference type="InterPro" id="IPR028082">
    <property type="entry name" value="Peripla_BP_I"/>
</dbReference>
<accession>A0A077M5F7</accession>
<keyword evidence="3" id="KW-0804">Transcription</keyword>
<dbReference type="Pfam" id="PF13377">
    <property type="entry name" value="Peripla_BP_3"/>
    <property type="match status" value="1"/>
</dbReference>
<keyword evidence="1" id="KW-0805">Transcription regulation</keyword>
<dbReference type="SUPFAM" id="SSF53822">
    <property type="entry name" value="Periplasmic binding protein-like I"/>
    <property type="match status" value="1"/>
</dbReference>
<name>A0A077M5F7_9MICO</name>
<evidence type="ECO:0000259" key="4">
    <source>
        <dbReference type="PROSITE" id="PS50932"/>
    </source>
</evidence>
<dbReference type="Pfam" id="PF00356">
    <property type="entry name" value="LacI"/>
    <property type="match status" value="1"/>
</dbReference>
<keyword evidence="2" id="KW-0238">DNA-binding</keyword>
<evidence type="ECO:0000259" key="5">
    <source>
        <dbReference type="PROSITE" id="PS50943"/>
    </source>
</evidence>
<keyword evidence="8" id="KW-1185">Reference proteome</keyword>
<evidence type="ECO:0000313" key="6">
    <source>
        <dbReference type="EMBL" id="CCH77064.1"/>
    </source>
</evidence>
<feature type="domain" description="HTH lacI-type" evidence="4">
    <location>
        <begin position="15"/>
        <end position="69"/>
    </location>
</feature>
<proteinExistence type="predicted"/>
<dbReference type="PROSITE" id="PS00356">
    <property type="entry name" value="HTH_LACI_1"/>
    <property type="match status" value="1"/>
</dbReference>
<dbReference type="AlphaFoldDB" id="A0A077M5F7"/>
<evidence type="ECO:0000256" key="1">
    <source>
        <dbReference type="ARBA" id="ARBA00023015"/>
    </source>
</evidence>